<dbReference type="InterPro" id="IPR003347">
    <property type="entry name" value="JmjC_dom"/>
</dbReference>
<protein>
    <recommendedName>
        <fullName evidence="1">JmjC domain-containing protein</fullName>
    </recommendedName>
</protein>
<proteinExistence type="predicted"/>
<dbReference type="KEGG" id="phet:94289019"/>
<keyword evidence="3" id="KW-1185">Reference proteome</keyword>
<dbReference type="PANTHER" id="PTHR12480">
    <property type="entry name" value="ARGININE DEMETHYLASE AND LYSYL-HYDROXYLASE JMJD"/>
    <property type="match status" value="1"/>
</dbReference>
<dbReference type="SMART" id="SM00558">
    <property type="entry name" value="JmjC"/>
    <property type="match status" value="1"/>
</dbReference>
<dbReference type="Pfam" id="PF13621">
    <property type="entry name" value="Cupin_8"/>
    <property type="match status" value="1"/>
</dbReference>
<dbReference type="InterPro" id="IPR050910">
    <property type="entry name" value="JMJD6_ArgDemeth/LysHydrox"/>
</dbReference>
<feature type="domain" description="JmjC" evidence="1">
    <location>
        <begin position="422"/>
        <end position="604"/>
    </location>
</feature>
<organism evidence="2 3">
    <name type="scientific">Porcisia hertigi</name>
    <dbReference type="NCBI Taxonomy" id="2761500"/>
    <lineage>
        <taxon>Eukaryota</taxon>
        <taxon>Discoba</taxon>
        <taxon>Euglenozoa</taxon>
        <taxon>Kinetoplastea</taxon>
        <taxon>Metakinetoplastina</taxon>
        <taxon>Trypanosomatida</taxon>
        <taxon>Trypanosomatidae</taxon>
        <taxon>Leishmaniinae</taxon>
        <taxon>Porcisia</taxon>
    </lineage>
</organism>
<dbReference type="SUPFAM" id="SSF51197">
    <property type="entry name" value="Clavaminate synthase-like"/>
    <property type="match status" value="1"/>
</dbReference>
<evidence type="ECO:0000313" key="2">
    <source>
        <dbReference type="EMBL" id="KAG5498632.1"/>
    </source>
</evidence>
<dbReference type="PROSITE" id="PS51184">
    <property type="entry name" value="JMJC"/>
    <property type="match status" value="1"/>
</dbReference>
<dbReference type="Proteomes" id="UP000674318">
    <property type="component" value="Unassembled WGS sequence"/>
</dbReference>
<comment type="caution">
    <text evidence="2">The sequence shown here is derived from an EMBL/GenBank/DDBJ whole genome shotgun (WGS) entry which is preliminary data.</text>
</comment>
<dbReference type="OrthoDB" id="424465at2759"/>
<gene>
    <name evidence="2" type="ORF">JKF63_02918</name>
</gene>
<evidence type="ECO:0000259" key="1">
    <source>
        <dbReference type="PROSITE" id="PS51184"/>
    </source>
</evidence>
<dbReference type="RefSeq" id="XP_067755386.1">
    <property type="nucleotide sequence ID" value="XM_067898942.1"/>
</dbReference>
<dbReference type="EMBL" id="JAFJZO010000030">
    <property type="protein sequence ID" value="KAG5498632.1"/>
    <property type="molecule type" value="Genomic_DNA"/>
</dbReference>
<accession>A0A836I5D8</accession>
<sequence length="634" mass="71724">MISPSSSPSTTVPSSSPWIGSIFRAITPRLWLRYLQQYLDVPELLALSETCWTFFVRCNEEPLWRELCLRPPYVDTQQKYGLFTFRGSWKRTVCDVDLQRRISDQHGVCYSSRVLAQSRSLADASLQFNALLPRIISCLRANKEMSSCDYAAWMERLHSIRFAEEGASLAGDAAVVPDNEGDEGAAESVVGAEMSLKEWQEKVLGKVSEPALAVKYLSLSVGAINYFLRDGSFLRPPCYALRQSQYRLAQQHSEFTDYNWYGTCLLELVPLPKWCTNTQFFATLHWKTSSSTRRLQCGDHAAAVDILNHPGGIRRSLHLPDELGGVPGVVDRRYRLCVEVFQREYEAPNMPVVLTGGIEDWPARDTWQDIHFFRRFASEALKANGRTANGRRFRMSAGDYVAYEVSINAEKPMYVFDKKVLTRCPALRADYATPPYFTEDFFSYMTEEDRPDYRWLLVGPDGSGSPFHTDPHGTSAWNAVLSGCKRVTLYPPHVIPPGVDAKLIHSDYYASEPCLRWYRMRGDSIPSGSAVRGTLSKGHVDEAYRGAAYETQPVEALVFPGDVVFIPSGWWHQVLNIGHTVAVTQNFCSHITFPRVVADVNAYACRSLRKKFQRALRRAGRDDLAVQLRVTRAE</sequence>
<name>A0A836I5D8_9TRYP</name>
<evidence type="ECO:0000313" key="3">
    <source>
        <dbReference type="Proteomes" id="UP000674318"/>
    </source>
</evidence>
<reference evidence="2 3" key="1">
    <citation type="submission" date="2021-02" db="EMBL/GenBank/DDBJ databases">
        <title>Porcisia hertigi Genome sequencing and assembly.</title>
        <authorList>
            <person name="Almutairi H."/>
            <person name="Gatherer D."/>
        </authorList>
    </citation>
    <scope>NUCLEOTIDE SEQUENCE [LARGE SCALE GENOMIC DNA]</scope>
    <source>
        <strain evidence="2 3">C119</strain>
    </source>
</reference>
<dbReference type="PANTHER" id="PTHR12480:SF21">
    <property type="entry name" value="JMJC DOMAIN-CONTAINING PROTEIN 8"/>
    <property type="match status" value="1"/>
</dbReference>
<dbReference type="SUPFAM" id="SSF81383">
    <property type="entry name" value="F-box domain"/>
    <property type="match status" value="1"/>
</dbReference>
<dbReference type="GO" id="GO:0005634">
    <property type="term" value="C:nucleus"/>
    <property type="evidence" value="ECO:0007669"/>
    <property type="project" value="TreeGrafter"/>
</dbReference>
<dbReference type="Gene3D" id="2.60.120.650">
    <property type="entry name" value="Cupin"/>
    <property type="match status" value="1"/>
</dbReference>
<dbReference type="GeneID" id="94289019"/>
<dbReference type="AlphaFoldDB" id="A0A836I5D8"/>
<dbReference type="InterPro" id="IPR041667">
    <property type="entry name" value="Cupin_8"/>
</dbReference>
<dbReference type="GO" id="GO:0000987">
    <property type="term" value="F:cis-regulatory region sequence-specific DNA binding"/>
    <property type="evidence" value="ECO:0007669"/>
    <property type="project" value="TreeGrafter"/>
</dbReference>
<dbReference type="InterPro" id="IPR036047">
    <property type="entry name" value="F-box-like_dom_sf"/>
</dbReference>